<feature type="domain" description="Transposase IS204/IS1001/IS1096/IS1165 DDE" evidence="1">
    <location>
        <begin position="159"/>
        <end position="400"/>
    </location>
</feature>
<dbReference type="HOGENOM" id="CLU_041900_0_1_7"/>
<dbReference type="InterPro" id="IPR032877">
    <property type="entry name" value="Transposase_HTH"/>
</dbReference>
<evidence type="ECO:0000313" key="4">
    <source>
        <dbReference type="EMBL" id="EHJ48861.1"/>
    </source>
</evidence>
<feature type="domain" description="Transposase IS204/IS1001/IS1096/IS1165 helix-turn-helix" evidence="2">
    <location>
        <begin position="94"/>
        <end position="143"/>
    </location>
</feature>
<dbReference type="PANTHER" id="PTHR33498">
    <property type="entry name" value="TRANSPOSASE FOR INSERTION SEQUENCE ELEMENT IS1557"/>
    <property type="match status" value="1"/>
</dbReference>
<evidence type="ECO:0000313" key="5">
    <source>
        <dbReference type="Proteomes" id="UP000004662"/>
    </source>
</evidence>
<organism evidence="4 5">
    <name type="scientific">Solidesulfovibrio carbinoliphilus subsp. oakridgensis</name>
    <dbReference type="NCBI Taxonomy" id="694327"/>
    <lineage>
        <taxon>Bacteria</taxon>
        <taxon>Pseudomonadati</taxon>
        <taxon>Thermodesulfobacteriota</taxon>
        <taxon>Desulfovibrionia</taxon>
        <taxon>Desulfovibrionales</taxon>
        <taxon>Desulfovibrionaceae</taxon>
        <taxon>Solidesulfovibrio</taxon>
    </lineage>
</organism>
<keyword evidence="5" id="KW-1185">Reference proteome</keyword>
<proteinExistence type="predicted"/>
<evidence type="ECO:0000259" key="1">
    <source>
        <dbReference type="Pfam" id="PF01610"/>
    </source>
</evidence>
<dbReference type="PANTHER" id="PTHR33498:SF1">
    <property type="entry name" value="TRANSPOSASE FOR INSERTION SEQUENCE ELEMENT IS1557"/>
    <property type="match status" value="1"/>
</dbReference>
<dbReference type="EMBL" id="CM001368">
    <property type="protein sequence ID" value="EHJ48861.1"/>
    <property type="molecule type" value="Genomic_DNA"/>
</dbReference>
<dbReference type="InterPro" id="IPR029261">
    <property type="entry name" value="Transposase_Znf"/>
</dbReference>
<name>G7QBJ8_9BACT</name>
<gene>
    <name evidence="4" type="ORF">DFW101_2858</name>
</gene>
<reference evidence="5" key="1">
    <citation type="journal article" date="2015" name="Genome Announc.">
        <title>High-Quality Draft Genome Sequence of Desulfovibrio carbinoliphilus FW-101-2B, an Organic Acid-Oxidizing Sulfate-Reducing Bacterium Isolated from Uranium(VI)-Contaminated Groundwater.</title>
        <authorList>
            <person name="Ramsay B.D."/>
            <person name="Hwang C."/>
            <person name="Woo H.L."/>
            <person name="Carroll S.L."/>
            <person name="Lucas S."/>
            <person name="Han J."/>
            <person name="Lapidus A.L."/>
            <person name="Cheng J.F."/>
            <person name="Goodwin L.A."/>
            <person name="Pitluck S."/>
            <person name="Peters L."/>
            <person name="Chertkov O."/>
            <person name="Held B."/>
            <person name="Detter J.C."/>
            <person name="Han C.S."/>
            <person name="Tapia R."/>
            <person name="Land M.L."/>
            <person name="Hauser L.J."/>
            <person name="Kyrpides N.C."/>
            <person name="Ivanova N.N."/>
            <person name="Mikhailova N."/>
            <person name="Pagani I."/>
            <person name="Woyke T."/>
            <person name="Arkin A.P."/>
            <person name="Dehal P."/>
            <person name="Chivian D."/>
            <person name="Criddle C.S."/>
            <person name="Wu W."/>
            <person name="Chakraborty R."/>
            <person name="Hazen T.C."/>
            <person name="Fields M.W."/>
        </authorList>
    </citation>
    <scope>NUCLEOTIDE SEQUENCE [LARGE SCALE GENOMIC DNA]</scope>
    <source>
        <strain evidence="5">FW-101-2B</strain>
    </source>
</reference>
<sequence length="413" mass="47213">MRTEDIFALGLGLTPPWQIVSQRLDIEKVPHELHLTLGSVRGASHPCPQCGRMCKPHDYQEFTWRHLNFFQHYCYLTARVPRVDCPDHGTRRVTVPWARPGSSFTLLFEQVVMTLAREMPVATIASFVGTTDKRLCRVINHYVAEAMNRIDLSALEAFGLDETACRRGHRYVTVFIHLGREERPVVFATEGKGKETVKRFRDHLRSHGGHPERVLEVVSDMSGSFVAAVKEHFPQAEVTVDWFHVVQLFTMAVDAVRKAEARERALPVGTRWGVLKGRETAKTQPQAEALRELETEAFATGVAYRVKEQLRWIRRAETSQAARWRSTNFLNYVRDKIEGEPLLAPVAKAIRTFEKHLERILARWQSWHTNARLEGLNGLFQAARARARGYRNVANFITMIYLIAAPIGDLIKK</sequence>
<feature type="domain" description="Transposase IS204/IS1001/IS1096/IS1165 zinc-finger" evidence="3">
    <location>
        <begin position="45"/>
        <end position="88"/>
    </location>
</feature>
<dbReference type="OrthoDB" id="46712at2"/>
<dbReference type="InterPro" id="IPR047951">
    <property type="entry name" value="Transpos_ISL3"/>
</dbReference>
<dbReference type="Pfam" id="PF14690">
    <property type="entry name" value="Zn_ribbon_ISL3"/>
    <property type="match status" value="1"/>
</dbReference>
<dbReference type="Pfam" id="PF01610">
    <property type="entry name" value="DDE_Tnp_ISL3"/>
    <property type="match status" value="1"/>
</dbReference>
<accession>G7QBJ8</accession>
<dbReference type="eggNOG" id="COG3464">
    <property type="taxonomic scope" value="Bacteria"/>
</dbReference>
<evidence type="ECO:0000259" key="3">
    <source>
        <dbReference type="Pfam" id="PF14690"/>
    </source>
</evidence>
<protein>
    <submittedName>
        <fullName evidence="4">Transposase IS204/IS1001/IS1096/IS1165 family protein</fullName>
    </submittedName>
</protein>
<dbReference type="Pfam" id="PF13542">
    <property type="entry name" value="HTH_Tnp_ISL3"/>
    <property type="match status" value="1"/>
</dbReference>
<dbReference type="NCBIfam" id="NF033550">
    <property type="entry name" value="transpos_ISL3"/>
    <property type="match status" value="1"/>
</dbReference>
<evidence type="ECO:0000259" key="2">
    <source>
        <dbReference type="Pfam" id="PF13542"/>
    </source>
</evidence>
<dbReference type="Proteomes" id="UP000004662">
    <property type="component" value="Chromosome"/>
</dbReference>
<dbReference type="AlphaFoldDB" id="G7QBJ8"/>
<dbReference type="InterPro" id="IPR002560">
    <property type="entry name" value="Transposase_DDE"/>
</dbReference>
<dbReference type="RefSeq" id="WP_009182221.1">
    <property type="nucleotide sequence ID" value="NZ_CM001368.1"/>
</dbReference>
<dbReference type="STRING" id="694327.DFW101_2858"/>